<feature type="region of interest" description="Disordered" evidence="1">
    <location>
        <begin position="1"/>
        <end position="22"/>
    </location>
</feature>
<feature type="compositionally biased region" description="Polar residues" evidence="1">
    <location>
        <begin position="120"/>
        <end position="130"/>
    </location>
</feature>
<feature type="region of interest" description="Disordered" evidence="1">
    <location>
        <begin position="120"/>
        <end position="185"/>
    </location>
</feature>
<gene>
    <name evidence="2" type="ORF">MAR_022294</name>
</gene>
<dbReference type="Proteomes" id="UP001164746">
    <property type="component" value="Chromosome 3"/>
</dbReference>
<proteinExistence type="predicted"/>
<evidence type="ECO:0000313" key="3">
    <source>
        <dbReference type="Proteomes" id="UP001164746"/>
    </source>
</evidence>
<reference evidence="2" key="1">
    <citation type="submission" date="2022-11" db="EMBL/GenBank/DDBJ databases">
        <title>Centuries of genome instability and evolution in soft-shell clam transmissible cancer (bioRxiv).</title>
        <authorList>
            <person name="Hart S.F.M."/>
            <person name="Yonemitsu M.A."/>
            <person name="Giersch R.M."/>
            <person name="Beal B.F."/>
            <person name="Arriagada G."/>
            <person name="Davis B.W."/>
            <person name="Ostrander E.A."/>
            <person name="Goff S.P."/>
            <person name="Metzger M.J."/>
        </authorList>
    </citation>
    <scope>NUCLEOTIDE SEQUENCE</scope>
    <source>
        <strain evidence="2">MELC-2E11</strain>
        <tissue evidence="2">Siphon/mantle</tissue>
    </source>
</reference>
<feature type="compositionally biased region" description="Basic and acidic residues" evidence="1">
    <location>
        <begin position="131"/>
        <end position="141"/>
    </location>
</feature>
<feature type="compositionally biased region" description="Polar residues" evidence="1">
    <location>
        <begin position="143"/>
        <end position="168"/>
    </location>
</feature>
<evidence type="ECO:0000313" key="2">
    <source>
        <dbReference type="EMBL" id="WAQ97921.1"/>
    </source>
</evidence>
<protein>
    <submittedName>
        <fullName evidence="2">Uncharacterized protein</fullName>
    </submittedName>
</protein>
<accession>A0ABY7DJP4</accession>
<feature type="non-terminal residue" evidence="2">
    <location>
        <position position="185"/>
    </location>
</feature>
<organism evidence="2 3">
    <name type="scientific">Mya arenaria</name>
    <name type="common">Soft-shell clam</name>
    <dbReference type="NCBI Taxonomy" id="6604"/>
    <lineage>
        <taxon>Eukaryota</taxon>
        <taxon>Metazoa</taxon>
        <taxon>Spiralia</taxon>
        <taxon>Lophotrochozoa</taxon>
        <taxon>Mollusca</taxon>
        <taxon>Bivalvia</taxon>
        <taxon>Autobranchia</taxon>
        <taxon>Heteroconchia</taxon>
        <taxon>Euheterodonta</taxon>
        <taxon>Imparidentia</taxon>
        <taxon>Neoheterodontei</taxon>
        <taxon>Myida</taxon>
        <taxon>Myoidea</taxon>
        <taxon>Myidae</taxon>
        <taxon>Mya</taxon>
    </lineage>
</organism>
<feature type="compositionally biased region" description="Basic residues" evidence="1">
    <location>
        <begin position="1"/>
        <end position="13"/>
    </location>
</feature>
<evidence type="ECO:0000256" key="1">
    <source>
        <dbReference type="SAM" id="MobiDB-lite"/>
    </source>
</evidence>
<dbReference type="EMBL" id="CP111014">
    <property type="protein sequence ID" value="WAQ97921.1"/>
    <property type="molecule type" value="Genomic_DNA"/>
</dbReference>
<name>A0ABY7DJP4_MYAAR</name>
<sequence>MSFSSKKRRKAKKNPVEEESGFGSWSMQLPNICDIRNFASLGHATNRTKQRTHLTDLTREHGHDTSDMLSCTDCWRKDQQIIHLQDQLQREKYLQRQIDDMKEKANARIKQLEDQIRATSSQIDGLQQSFQKERREKEDALTRLSSLASSKLRDNNPNITDLSDQNRPTKIAEKMSELYDNEWTE</sequence>
<keyword evidence="3" id="KW-1185">Reference proteome</keyword>